<evidence type="ECO:0000313" key="2">
    <source>
        <dbReference type="Proteomes" id="UP000494183"/>
    </source>
</evidence>
<accession>A0A6S7F830</accession>
<dbReference type="Proteomes" id="UP000494183">
    <property type="component" value="Unassembled WGS sequence"/>
</dbReference>
<name>A0A6S7F830_9BURK</name>
<organism evidence="1 2">
    <name type="scientific">Achromobacter insolitus</name>
    <dbReference type="NCBI Taxonomy" id="217204"/>
    <lineage>
        <taxon>Bacteria</taxon>
        <taxon>Pseudomonadati</taxon>
        <taxon>Pseudomonadota</taxon>
        <taxon>Betaproteobacteria</taxon>
        <taxon>Burkholderiales</taxon>
        <taxon>Alcaligenaceae</taxon>
        <taxon>Achromobacter</taxon>
    </lineage>
</organism>
<proteinExistence type="predicted"/>
<gene>
    <name evidence="1" type="ORF">LMG6000_02263</name>
</gene>
<reference evidence="1 2" key="1">
    <citation type="submission" date="2020-04" db="EMBL/GenBank/DDBJ databases">
        <authorList>
            <person name="De Canck E."/>
        </authorList>
    </citation>
    <scope>NUCLEOTIDE SEQUENCE [LARGE SCALE GENOMIC DNA]</scope>
    <source>
        <strain evidence="1 2">LMG 6000</strain>
    </source>
</reference>
<dbReference type="RefSeq" id="WP_175201658.1">
    <property type="nucleotide sequence ID" value="NZ_CADILH010000003.1"/>
</dbReference>
<sequence>MINGFVNALLNPGFDYWDFGVGPFTTNNVYTASRWKLALTGTPDVSIQPGTNDGSAVTPKWLRGRPNMTINVNAYNPATDSIQLRQRVEQGTRFGEQCVVLSGIAAGPAGAHFYVAVDNQHFKVETQGQDAGIDVLTHFSFAFTIGAQAQEFLPVDGFTRPSSTGTFKLLFDQAEFSEFFAEPSPFELRNPATERMLLNRYVYPLSRGMVGTTTTTGVHLAVPFPTAMRINPNFRLLKTTGVDLTSMTAGTTTSSSSTINASSTGVSQTGGRLSLLNGWAGLTNGGQSMLATDGIGVYDADY</sequence>
<protein>
    <submittedName>
        <fullName evidence="1">Uncharacterized protein</fullName>
    </submittedName>
</protein>
<evidence type="ECO:0000313" key="1">
    <source>
        <dbReference type="EMBL" id="CAB3931656.1"/>
    </source>
</evidence>
<keyword evidence="2" id="KW-1185">Reference proteome</keyword>
<dbReference type="AlphaFoldDB" id="A0A6S7F830"/>
<dbReference type="EMBL" id="CADILH010000003">
    <property type="protein sequence ID" value="CAB3931656.1"/>
    <property type="molecule type" value="Genomic_DNA"/>
</dbReference>